<comment type="caution">
    <text evidence="2">The sequence shown here is derived from an EMBL/GenBank/DDBJ whole genome shotgun (WGS) entry which is preliminary data.</text>
</comment>
<gene>
    <name evidence="2" type="ORF">SDC9_184968</name>
</gene>
<dbReference type="AlphaFoldDB" id="A0A645HGY5"/>
<dbReference type="InterPro" id="IPR013108">
    <property type="entry name" value="Amidohydro_3"/>
</dbReference>
<dbReference type="InterPro" id="IPR032466">
    <property type="entry name" value="Metal_Hydrolase"/>
</dbReference>
<dbReference type="InterPro" id="IPR011059">
    <property type="entry name" value="Metal-dep_hydrolase_composite"/>
</dbReference>
<feature type="domain" description="Amidohydrolase 3" evidence="1">
    <location>
        <begin position="75"/>
        <end position="150"/>
    </location>
</feature>
<protein>
    <recommendedName>
        <fullName evidence="1">Amidohydrolase 3 domain-containing protein</fullName>
    </recommendedName>
</protein>
<evidence type="ECO:0000313" key="2">
    <source>
        <dbReference type="EMBL" id="MPN37449.1"/>
    </source>
</evidence>
<accession>A0A645HGY5</accession>
<proteinExistence type="predicted"/>
<evidence type="ECO:0000259" key="1">
    <source>
        <dbReference type="Pfam" id="PF07969"/>
    </source>
</evidence>
<dbReference type="Gene3D" id="3.20.20.140">
    <property type="entry name" value="Metal-dependent hydrolases"/>
    <property type="match status" value="1"/>
</dbReference>
<dbReference type="SUPFAM" id="SSF51338">
    <property type="entry name" value="Composite domain of metallo-dependent hydrolases"/>
    <property type="match status" value="1"/>
</dbReference>
<dbReference type="SUPFAM" id="SSF51556">
    <property type="entry name" value="Metallo-dependent hydrolases"/>
    <property type="match status" value="1"/>
</dbReference>
<dbReference type="EMBL" id="VSSQ01092110">
    <property type="protein sequence ID" value="MPN37449.1"/>
    <property type="molecule type" value="Genomic_DNA"/>
</dbReference>
<reference evidence="2" key="1">
    <citation type="submission" date="2019-08" db="EMBL/GenBank/DDBJ databases">
        <authorList>
            <person name="Kucharzyk K."/>
            <person name="Murdoch R.W."/>
            <person name="Higgins S."/>
            <person name="Loffler F."/>
        </authorList>
    </citation>
    <scope>NUCLEOTIDE SEQUENCE</scope>
</reference>
<dbReference type="Pfam" id="PF07969">
    <property type="entry name" value="Amidohydro_3"/>
    <property type="match status" value="1"/>
</dbReference>
<name>A0A645HGY5_9ZZZZ</name>
<organism evidence="2">
    <name type="scientific">bioreactor metagenome</name>
    <dbReference type="NCBI Taxonomy" id="1076179"/>
    <lineage>
        <taxon>unclassified sequences</taxon>
        <taxon>metagenomes</taxon>
        <taxon>ecological metagenomes</taxon>
    </lineage>
</organism>
<dbReference type="GO" id="GO:0016810">
    <property type="term" value="F:hydrolase activity, acting on carbon-nitrogen (but not peptide) bonds"/>
    <property type="evidence" value="ECO:0007669"/>
    <property type="project" value="InterPro"/>
</dbReference>
<dbReference type="Gene3D" id="2.30.40.10">
    <property type="entry name" value="Urease, subunit C, domain 1"/>
    <property type="match status" value="1"/>
</dbReference>
<sequence>MLTEEPFRGVRCDESLFNRVRKEYPNMMAIAYVMNEEEVIEALQAPFVMVASDGMYRNEQGHPRGAGTFPKVLGKYVREIKKLSLAEAIRKMTLMPAERLGLPAKGKIEVGFDADIVIFDSKTIMDKATFNAPALPPNGIKYVIVNGEIAVKDNIIVKGNLGRFISNKELKM</sequence>